<keyword evidence="3" id="KW-1185">Reference proteome</keyword>
<dbReference type="Proteomes" id="UP001632037">
    <property type="component" value="Unassembled WGS sequence"/>
</dbReference>
<dbReference type="InterPro" id="IPR032675">
    <property type="entry name" value="LRR_dom_sf"/>
</dbReference>
<evidence type="ECO:0008006" key="4">
    <source>
        <dbReference type="Google" id="ProtNLM"/>
    </source>
</evidence>
<dbReference type="Gene3D" id="3.80.10.10">
    <property type="entry name" value="Ribonuclease Inhibitor"/>
    <property type="match status" value="1"/>
</dbReference>
<keyword evidence="1" id="KW-1133">Transmembrane helix</keyword>
<evidence type="ECO:0000313" key="3">
    <source>
        <dbReference type="Proteomes" id="UP001632037"/>
    </source>
</evidence>
<comment type="caution">
    <text evidence="2">The sequence shown here is derived from an EMBL/GenBank/DDBJ whole genome shotgun (WGS) entry which is preliminary data.</text>
</comment>
<gene>
    <name evidence="2" type="ORF">V7S43_014305</name>
</gene>
<evidence type="ECO:0000256" key="1">
    <source>
        <dbReference type="SAM" id="Phobius"/>
    </source>
</evidence>
<keyword evidence="1" id="KW-0472">Membrane</keyword>
<feature type="transmembrane region" description="Helical" evidence="1">
    <location>
        <begin position="355"/>
        <end position="374"/>
    </location>
</feature>
<keyword evidence="1" id="KW-0812">Transmembrane</keyword>
<reference evidence="2 3" key="1">
    <citation type="submission" date="2024-09" db="EMBL/GenBank/DDBJ databases">
        <title>Genome sequencing and assembly of Phytophthora oleae, isolate VK10A, causative agent of rot of olive drupes.</title>
        <authorList>
            <person name="Conti Taguali S."/>
            <person name="Riolo M."/>
            <person name="La Spada F."/>
            <person name="Cacciola S.O."/>
            <person name="Dionisio G."/>
        </authorList>
    </citation>
    <scope>NUCLEOTIDE SEQUENCE [LARGE SCALE GENOMIC DNA]</scope>
    <source>
        <strain evidence="2 3">VK10A</strain>
    </source>
</reference>
<feature type="transmembrane region" description="Helical" evidence="1">
    <location>
        <begin position="221"/>
        <end position="247"/>
    </location>
</feature>
<organism evidence="2 3">
    <name type="scientific">Phytophthora oleae</name>
    <dbReference type="NCBI Taxonomy" id="2107226"/>
    <lineage>
        <taxon>Eukaryota</taxon>
        <taxon>Sar</taxon>
        <taxon>Stramenopiles</taxon>
        <taxon>Oomycota</taxon>
        <taxon>Peronosporomycetes</taxon>
        <taxon>Peronosporales</taxon>
        <taxon>Peronosporaceae</taxon>
        <taxon>Phytophthora</taxon>
    </lineage>
</organism>
<accession>A0ABD3F535</accession>
<proteinExistence type="predicted"/>
<dbReference type="EMBL" id="JBIMZQ010000040">
    <property type="protein sequence ID" value="KAL3660550.1"/>
    <property type="molecule type" value="Genomic_DNA"/>
</dbReference>
<sequence>METVCNGPRLSLLVRPTEENPFTQTSFRLWWIGLLSLHFVGALFFGMVFAAYWNMPGLVVTTFFDFYQLGMNSKHFHAIAIAHGVVAILHSLSALGMITRSIRNRRLIFRGYNQGSRQSQAKNRHQSQIKRGGVSGVIYRCFTAVFGRRGFFGAEGLHYDILLVCRETIETALQTSEGLRMSQNVPRLWLNRFYVTLLVLNCWSTAFVHHTFRHNKIKMRLVALLSDCLLDLVTSVGISLLLVISYATEFDFATGNFNILRWFQDKWLVNANNEFNIILINSWGGLATRMVFALSMLTNLNTMEGLMTVATRKDDHTAPAHPRGASIAPFEKSNITGNNANIVVVWTERVASSKLLRVAFFCWGAIILCFHIHAENNPMLPQCLVQVHPWGISRPACSLVLLNCLTDATDGERENVIAQWSEFNANSVRCLLVRNCPRFTVPPILTSFHALTTFKVYNTTIVEWGEDAAFNRIDHPNMHVVMFMRVNLTNGKLPPGLLSPNFPPSLNIVGFVVSNLRVFPDDLHTKWPWYSAIHLDTTEFTEFPATLWKIRPSILIMPYNPITSVSKELFGLEAMWYLDLAGTKISSLPDDVPALVNPLLGLNLGDTNISSFPTWMDPWLQRMANPSAPPLAASGTPYCLEREQLFAGNRTEFSASSLGASMSVLMDSSEANRAFLTDAVTCQPSFLYRYALAFEDTFQTLKT</sequence>
<protein>
    <recommendedName>
        <fullName evidence="4">Leucine-rich repeat domain, L domain-like</fullName>
    </recommendedName>
</protein>
<dbReference type="AlphaFoldDB" id="A0ABD3F535"/>
<name>A0ABD3F535_9STRA</name>
<feature type="transmembrane region" description="Helical" evidence="1">
    <location>
        <begin position="75"/>
        <end position="98"/>
    </location>
</feature>
<dbReference type="SUPFAM" id="SSF52058">
    <property type="entry name" value="L domain-like"/>
    <property type="match status" value="1"/>
</dbReference>
<evidence type="ECO:0000313" key="2">
    <source>
        <dbReference type="EMBL" id="KAL3660550.1"/>
    </source>
</evidence>
<feature type="transmembrane region" description="Helical" evidence="1">
    <location>
        <begin position="29"/>
        <end position="55"/>
    </location>
</feature>